<dbReference type="GO" id="GO:0004222">
    <property type="term" value="F:metalloendopeptidase activity"/>
    <property type="evidence" value="ECO:0007669"/>
    <property type="project" value="InterPro"/>
</dbReference>
<dbReference type="HOGENOM" id="CLU_066166_0_0_5"/>
<evidence type="ECO:0000256" key="3">
    <source>
        <dbReference type="ARBA" id="ARBA00022801"/>
    </source>
</evidence>
<keyword evidence="10" id="KW-1185">Reference proteome</keyword>
<sequence>MPMKTKSGMGRRRWLVAASAAVLLASCATMAVGQEASWPIRLRQDMTRVIQVEWRLRSAAGSSCERQATDAGVLFDDRRAYGTRDWPLLQDVLGMDEAPVVAAVATGGPADTAGLRAGDEVLSIGGVPAEDIAAARKAGNLVAEALLAEIAERPAGVPLAVEVRRGGGAPLRLQLSPVRHCAARLVLVTDRGVDAYSDQSNVALTTGLVTFARTDDELALAAGHELAHIINGDRKGGGISARRRMEDLADERGLRLLQCAGYDRASALGLFERLGSRDWLGFLRAPTHRSFAKRVERLRQTAPSGICPVPR</sequence>
<dbReference type="InterPro" id="IPR001915">
    <property type="entry name" value="Peptidase_M48"/>
</dbReference>
<dbReference type="GO" id="GO:0046872">
    <property type="term" value="F:metal ion binding"/>
    <property type="evidence" value="ECO:0007669"/>
    <property type="project" value="UniProtKB-KW"/>
</dbReference>
<evidence type="ECO:0000256" key="4">
    <source>
        <dbReference type="ARBA" id="ARBA00022833"/>
    </source>
</evidence>
<accession>Q2G3B9</accession>
<dbReference type="GO" id="GO:0051603">
    <property type="term" value="P:proteolysis involved in protein catabolic process"/>
    <property type="evidence" value="ECO:0007669"/>
    <property type="project" value="TreeGrafter"/>
</dbReference>
<keyword evidence="2" id="KW-0479">Metal-binding</keyword>
<dbReference type="Pfam" id="PF17820">
    <property type="entry name" value="PDZ_6"/>
    <property type="match status" value="1"/>
</dbReference>
<proteinExistence type="inferred from homology"/>
<dbReference type="PANTHER" id="PTHR22726">
    <property type="entry name" value="METALLOENDOPEPTIDASE OMA1"/>
    <property type="match status" value="1"/>
</dbReference>
<dbReference type="PANTHER" id="PTHR22726:SF1">
    <property type="entry name" value="METALLOENDOPEPTIDASE OMA1, MITOCHONDRIAL"/>
    <property type="match status" value="1"/>
</dbReference>
<evidence type="ECO:0000256" key="6">
    <source>
        <dbReference type="RuleBase" id="RU003983"/>
    </source>
</evidence>
<dbReference type="PROSITE" id="PS51257">
    <property type="entry name" value="PROKAR_LIPOPROTEIN"/>
    <property type="match status" value="1"/>
</dbReference>
<feature type="domain" description="PDZ" evidence="8">
    <location>
        <begin position="93"/>
        <end position="132"/>
    </location>
</feature>
<organism evidence="9 10">
    <name type="scientific">Novosphingobium aromaticivorans (strain ATCC 700278 / DSM 12444 / CCUG 56034 / CIP 105152 / NBRC 16084 / F199)</name>
    <dbReference type="NCBI Taxonomy" id="279238"/>
    <lineage>
        <taxon>Bacteria</taxon>
        <taxon>Pseudomonadati</taxon>
        <taxon>Pseudomonadota</taxon>
        <taxon>Alphaproteobacteria</taxon>
        <taxon>Sphingomonadales</taxon>
        <taxon>Sphingomonadaceae</taxon>
        <taxon>Novosphingobium</taxon>
    </lineage>
</organism>
<dbReference type="InterPro" id="IPR001478">
    <property type="entry name" value="PDZ"/>
</dbReference>
<dbReference type="InterPro" id="IPR006311">
    <property type="entry name" value="TAT_signal"/>
</dbReference>
<evidence type="ECO:0000256" key="5">
    <source>
        <dbReference type="ARBA" id="ARBA00023049"/>
    </source>
</evidence>
<dbReference type="Gene3D" id="2.30.42.10">
    <property type="match status" value="1"/>
</dbReference>
<keyword evidence="7" id="KW-0732">Signal</keyword>
<evidence type="ECO:0000313" key="9">
    <source>
        <dbReference type="EMBL" id="ABD27654.1"/>
    </source>
</evidence>
<dbReference type="SUPFAM" id="SSF50156">
    <property type="entry name" value="PDZ domain-like"/>
    <property type="match status" value="1"/>
</dbReference>
<keyword evidence="1 6" id="KW-0645">Protease</keyword>
<feature type="signal peptide" evidence="7">
    <location>
        <begin position="1"/>
        <end position="31"/>
    </location>
</feature>
<evidence type="ECO:0000313" key="10">
    <source>
        <dbReference type="Proteomes" id="UP000009134"/>
    </source>
</evidence>
<keyword evidence="4 6" id="KW-0862">Zinc</keyword>
<evidence type="ECO:0000256" key="1">
    <source>
        <dbReference type="ARBA" id="ARBA00022670"/>
    </source>
</evidence>
<dbReference type="PROSITE" id="PS50106">
    <property type="entry name" value="PDZ"/>
    <property type="match status" value="1"/>
</dbReference>
<dbReference type="EMBL" id="CP000248">
    <property type="protein sequence ID" value="ABD27654.1"/>
    <property type="molecule type" value="Genomic_DNA"/>
</dbReference>
<dbReference type="STRING" id="279238.Saro_3219"/>
<dbReference type="eggNOG" id="COG0501">
    <property type="taxonomic scope" value="Bacteria"/>
</dbReference>
<dbReference type="PROSITE" id="PS51318">
    <property type="entry name" value="TAT"/>
    <property type="match status" value="1"/>
</dbReference>
<reference evidence="10" key="1">
    <citation type="submission" date="2006-01" db="EMBL/GenBank/DDBJ databases">
        <title>Complete sequence of Novosphingobium aromaticivorans DSM 12444.</title>
        <authorList>
            <consortium name="US DOE Joint Genome Institute"/>
            <person name="Copeland A."/>
            <person name="Lucas S."/>
            <person name="Lapidus A."/>
            <person name="Barry K."/>
            <person name="Detter J.C."/>
            <person name="Glavina T."/>
            <person name="Hammon N."/>
            <person name="Israni S."/>
            <person name="Pitluck S."/>
            <person name="Chain P."/>
            <person name="Malfatti S."/>
            <person name="Shin M."/>
            <person name="Vergez L."/>
            <person name="Schmutz J."/>
            <person name="Larimer F."/>
            <person name="Land M."/>
            <person name="Kyrpides N."/>
            <person name="Ivanova N."/>
            <person name="Fredrickson J."/>
            <person name="Balkwill D."/>
            <person name="Romine M.F."/>
            <person name="Richardson P."/>
        </authorList>
    </citation>
    <scope>NUCLEOTIDE SEQUENCE [LARGE SCALE GENOMIC DNA]</scope>
    <source>
        <strain evidence="10">ATCC 700278 / DSM 12444 / CCUG 56034 / CIP 105152 / NBRC 16084 / F199</strain>
    </source>
</reference>
<protein>
    <submittedName>
        <fullName evidence="9">Peptidase M48, Ste24p</fullName>
    </submittedName>
</protein>
<keyword evidence="5 6" id="KW-0482">Metalloprotease</keyword>
<evidence type="ECO:0000256" key="7">
    <source>
        <dbReference type="SAM" id="SignalP"/>
    </source>
</evidence>
<feature type="chain" id="PRO_5004207717" evidence="7">
    <location>
        <begin position="32"/>
        <end position="311"/>
    </location>
</feature>
<name>Q2G3B9_NOVAD</name>
<evidence type="ECO:0000256" key="2">
    <source>
        <dbReference type="ARBA" id="ARBA00022723"/>
    </source>
</evidence>
<evidence type="ECO:0000259" key="8">
    <source>
        <dbReference type="PROSITE" id="PS50106"/>
    </source>
</evidence>
<comment type="similarity">
    <text evidence="6">Belongs to the peptidase M48 family.</text>
</comment>
<comment type="cofactor">
    <cofactor evidence="6">
        <name>Zn(2+)</name>
        <dbReference type="ChEBI" id="CHEBI:29105"/>
    </cofactor>
    <text evidence="6">Binds 1 zinc ion per subunit.</text>
</comment>
<keyword evidence="3 6" id="KW-0378">Hydrolase</keyword>
<dbReference type="KEGG" id="nar:Saro_3219"/>
<dbReference type="Proteomes" id="UP000009134">
    <property type="component" value="Chromosome"/>
</dbReference>
<dbReference type="AlphaFoldDB" id="Q2G3B9"/>
<dbReference type="GO" id="GO:0016020">
    <property type="term" value="C:membrane"/>
    <property type="evidence" value="ECO:0007669"/>
    <property type="project" value="TreeGrafter"/>
</dbReference>
<dbReference type="InterPro" id="IPR036034">
    <property type="entry name" value="PDZ_sf"/>
</dbReference>
<dbReference type="Pfam" id="PF01435">
    <property type="entry name" value="Peptidase_M48"/>
    <property type="match status" value="1"/>
</dbReference>
<dbReference type="InterPro" id="IPR041489">
    <property type="entry name" value="PDZ_6"/>
</dbReference>
<gene>
    <name evidence="9" type="ordered locus">Saro_3219</name>
</gene>
<dbReference type="InterPro" id="IPR051156">
    <property type="entry name" value="Mito/Outer_Membr_Metalloprot"/>
</dbReference>